<dbReference type="PANTHER" id="PTHR44163">
    <property type="entry name" value="U3 SMALL NUCLEOLAR RNA-ASSOCIATED PROTEIN 4 HOMOLOG"/>
    <property type="match status" value="1"/>
</dbReference>
<feature type="compositionally biased region" description="Polar residues" evidence="2">
    <location>
        <begin position="884"/>
        <end position="903"/>
    </location>
</feature>
<feature type="region of interest" description="Disordered" evidence="2">
    <location>
        <begin position="234"/>
        <end position="253"/>
    </location>
</feature>
<gene>
    <name evidence="3" type="ORF">SPAR01920</name>
</gene>
<dbReference type="InterPro" id="IPR011047">
    <property type="entry name" value="Quinoprotein_ADH-like_sf"/>
</dbReference>
<dbReference type="SUPFAM" id="SSF50998">
    <property type="entry name" value="Quinoprotein alcohol dehydrogenase-like"/>
    <property type="match status" value="1"/>
</dbReference>
<sequence length="965" mass="103944">MAVPSSSTSPAQPPASSLPIHRCRFVDWTPSAITALAFPPSSSAVEVELEGSADAPQAREILAVGRANGNIEICSWIRPNQGALVINDRGVPAGSSSNHGQGWVVEKILPAPVHSKIDSLVFTLRHSSVTPSGYRSRGQSPLSHLRLFSSGGGSELLEWDLESGTVLRTAPSLGGSIWSLAANPTSTMLALGCEDGSIRLMTLRDNELQHAKRFDRIKSRILSIAWGPLASVAHPVTENGDDDSDEEVDEDEDRDQYIVTGCSDSNLRKWDVKTGRCTDRMATDKTRSEHTLVWAVAVLADGTIISGDSLGTVKFWDGEMATQLQSFKAHAADVLCLTIGPDGRSVYSSGVDQKTTQLTLVNPLPTESDASPAPRWVLATTRRMHSHDVRALVISPPYNIISPSSFDSKRVCPILVSGGIDMSLVICPATLPAPAGQAPVANPVSDSQFTTFPDTVHRRVPFVPARQPVVQIARGARLVLCRRDAGVGIWRIKEGAPIPAEQSGADGETTGWTKVLEMDFKLRTTLISSAISHDGRWLSVSDQYETKLFRLDVETDGALKPRRMKYFGSSIVAGSKGVIPEAGTGASTMAFTPDSSRLVLATALGAVIVVVDLSNAGERRDAKFDVLRVFGQHRSAQVIFARKGQADRAIRPMRNGKTVNGTTGGDGDVDMDGGDENVAPITEEESDEEHTDVKAEVKTTVASMSVSSDGQWLATSDLARRTHVFNLDSLQHHCTLPSSTYAASVLAFDPRHPSTLVVGMPDNSLLVYDVEARRLADWAKELSKIVPVRFGQLVDPIIGITFDPDPKSEAPAILPSSSDAVAAALNAFVTPSNDDEETIKLKTIPTKPRENLMFVWGATWVSRIVLPRPGAGSSRRKRRRNKTGAANGNDLSIESSATPSIASTDDGMDNSDLVRAAAAYKVNTSFRPIMRFDFLGPGEMIVVERPFFDFVGQLPPAYFKAKYGS</sequence>
<dbReference type="Pfam" id="PF00400">
    <property type="entry name" value="WD40"/>
    <property type="match status" value="3"/>
</dbReference>
<dbReference type="EMBL" id="KY000276">
    <property type="protein sequence ID" value="ASF90225.1"/>
    <property type="molecule type" value="Genomic_DNA"/>
</dbReference>
<keyword evidence="1" id="KW-0853">WD repeat</keyword>
<feature type="compositionally biased region" description="Acidic residues" evidence="2">
    <location>
        <begin position="239"/>
        <end position="253"/>
    </location>
</feature>
<dbReference type="SUPFAM" id="SSF50978">
    <property type="entry name" value="WD40 repeat-like"/>
    <property type="match status" value="1"/>
</dbReference>
<dbReference type="InterPro" id="IPR046351">
    <property type="entry name" value="UTP4"/>
</dbReference>
<dbReference type="GO" id="GO:0032040">
    <property type="term" value="C:small-subunit processome"/>
    <property type="evidence" value="ECO:0007669"/>
    <property type="project" value="TreeGrafter"/>
</dbReference>
<dbReference type="Gene3D" id="2.130.10.10">
    <property type="entry name" value="YVTN repeat-like/Quinoprotein amine dehydrogenase"/>
    <property type="match status" value="3"/>
</dbReference>
<dbReference type="SMART" id="SM00320">
    <property type="entry name" value="WD40"/>
    <property type="match status" value="6"/>
</dbReference>
<dbReference type="GO" id="GO:0003723">
    <property type="term" value="F:RNA binding"/>
    <property type="evidence" value="ECO:0007669"/>
    <property type="project" value="TreeGrafter"/>
</dbReference>
<dbReference type="GO" id="GO:0000462">
    <property type="term" value="P:maturation of SSU-rRNA from tricistronic rRNA transcript (SSU-rRNA, 5.8S rRNA, LSU-rRNA)"/>
    <property type="evidence" value="ECO:0007669"/>
    <property type="project" value="InterPro"/>
</dbReference>
<feature type="region of interest" description="Disordered" evidence="2">
    <location>
        <begin position="654"/>
        <end position="675"/>
    </location>
</feature>
<dbReference type="AlphaFoldDB" id="A0A2D0XKJ2"/>
<dbReference type="InterPro" id="IPR015943">
    <property type="entry name" value="WD40/YVTN_repeat-like_dom_sf"/>
</dbReference>
<dbReference type="InterPro" id="IPR036322">
    <property type="entry name" value="WD40_repeat_dom_sf"/>
</dbReference>
<name>A0A2D0XKJ2_9BASI</name>
<dbReference type="GO" id="GO:0034455">
    <property type="term" value="C:t-UTP complex"/>
    <property type="evidence" value="ECO:0007669"/>
    <property type="project" value="TreeGrafter"/>
</dbReference>
<evidence type="ECO:0000256" key="2">
    <source>
        <dbReference type="SAM" id="MobiDB-lite"/>
    </source>
</evidence>
<feature type="repeat" description="WD" evidence="1">
    <location>
        <begin position="256"/>
        <end position="280"/>
    </location>
</feature>
<feature type="region of interest" description="Disordered" evidence="2">
    <location>
        <begin position="870"/>
        <end position="907"/>
    </location>
</feature>
<reference evidence="3" key="1">
    <citation type="submission" date="2016-10" db="EMBL/GenBank/DDBJ databases">
        <title>Phylogenomic data for the living fossil Bartheletia paradoxa suggests that the early evolutionary history of major basidiomycete lineages might not be bifurcate.</title>
        <authorList>
            <person name="Mishra B."/>
            <person name="Choi Y.-J."/>
            <person name="Bauer R."/>
            <person name="Thines M."/>
        </authorList>
    </citation>
    <scope>NUCLEOTIDE SEQUENCE</scope>
</reference>
<evidence type="ECO:0000313" key="3">
    <source>
        <dbReference type="EMBL" id="ASF90225.1"/>
    </source>
</evidence>
<dbReference type="InterPro" id="IPR001680">
    <property type="entry name" value="WD40_rpt"/>
</dbReference>
<dbReference type="PROSITE" id="PS50082">
    <property type="entry name" value="WD_REPEATS_2"/>
    <property type="match status" value="1"/>
</dbReference>
<evidence type="ECO:0000256" key="1">
    <source>
        <dbReference type="PROSITE-ProRule" id="PRU00221"/>
    </source>
</evidence>
<accession>A0A2D0XKJ2</accession>
<dbReference type="GO" id="GO:0030686">
    <property type="term" value="C:90S preribosome"/>
    <property type="evidence" value="ECO:0007669"/>
    <property type="project" value="InterPro"/>
</dbReference>
<organism evidence="3">
    <name type="scientific">Bartheletia paradoxa</name>
    <dbReference type="NCBI Taxonomy" id="669517"/>
    <lineage>
        <taxon>Eukaryota</taxon>
        <taxon>Fungi</taxon>
        <taxon>Dikarya</taxon>
        <taxon>Basidiomycota</taxon>
        <taxon>Agaricomycotina</taxon>
        <taxon>Bartheletiomycetes</taxon>
        <taxon>Bartheletiales</taxon>
        <taxon>Bartheletiaceae</taxon>
        <taxon>Bartheletia</taxon>
    </lineage>
</organism>
<protein>
    <submittedName>
        <fullName evidence="3">Uncharacterized protein</fullName>
    </submittedName>
</protein>
<proteinExistence type="predicted"/>
<dbReference type="PANTHER" id="PTHR44163:SF1">
    <property type="entry name" value="U3 SMALL NUCLEOLAR RNA-ASSOCIATED PROTEIN 4 HOMOLOG"/>
    <property type="match status" value="1"/>
</dbReference>